<dbReference type="Proteomes" id="UP000291831">
    <property type="component" value="Unassembled WGS sequence"/>
</dbReference>
<organism evidence="2 3">
    <name type="scientific">Candidatus Argoarchaeum ethanivorans</name>
    <dbReference type="NCBI Taxonomy" id="2608793"/>
    <lineage>
        <taxon>Archaea</taxon>
        <taxon>Methanobacteriati</taxon>
        <taxon>Methanobacteriota</taxon>
        <taxon>Stenosarchaea group</taxon>
        <taxon>Methanomicrobia</taxon>
        <taxon>Methanosarcinales</taxon>
        <taxon>Methanosarcinales incertae sedis</taxon>
        <taxon>GOM Arc I cluster</taxon>
        <taxon>Candidatus Argoarchaeum</taxon>
    </lineage>
</organism>
<reference evidence="3" key="1">
    <citation type="submission" date="2019-01" db="EMBL/GenBank/DDBJ databases">
        <title>Anaerobic oxidation of ethane by archaea from a marine hydrocarbon seep.</title>
        <authorList>
            <person name="Musat F."/>
        </authorList>
    </citation>
    <scope>NUCLEOTIDE SEQUENCE [LARGE SCALE GENOMIC DNA]</scope>
</reference>
<sequence length="240" mass="27353">MATFIITLKTELISRFDERIDIYRKVEDIWDEELRKRGYVFTDECKHKLEDLVRGVFVGGASEVFNLAISRMQKARAHVQATHLATTTERIHAWEDLPVLENYHAANRAAVSRGVRIERIFILKNDLLFDSSSGEIKDARAVEIIEKLANEGIDVMVVWEDQVPAELIEDFIIFDGSVVHAERVGAAGLYEGGTVIKNPTIVQQYVNKFDRLKTHSQAFDKCASKSLLLRNQDHDKPKNT</sequence>
<dbReference type="EMBL" id="RPGO01000034">
    <property type="protein sequence ID" value="RZB28862.1"/>
    <property type="molecule type" value="Genomic_DNA"/>
</dbReference>
<evidence type="ECO:0000313" key="2">
    <source>
        <dbReference type="EMBL" id="RZB28862.1"/>
    </source>
</evidence>
<proteinExistence type="predicted"/>
<accession>A0A8B3S0N4</accession>
<dbReference type="Pfam" id="PF21806">
    <property type="entry name" value="DUF6879"/>
    <property type="match status" value="1"/>
</dbReference>
<evidence type="ECO:0000313" key="3">
    <source>
        <dbReference type="Proteomes" id="UP000291831"/>
    </source>
</evidence>
<gene>
    <name evidence="2" type="ORF">AEth_01738</name>
</gene>
<name>A0A8B3S0N4_9EURY</name>
<feature type="domain" description="DUF6879" evidence="1">
    <location>
        <begin position="97"/>
        <end position="220"/>
    </location>
</feature>
<dbReference type="InterPro" id="IPR049244">
    <property type="entry name" value="DUF6879"/>
</dbReference>
<evidence type="ECO:0000259" key="1">
    <source>
        <dbReference type="Pfam" id="PF21806"/>
    </source>
</evidence>
<protein>
    <recommendedName>
        <fullName evidence="1">DUF6879 domain-containing protein</fullName>
    </recommendedName>
</protein>
<comment type="caution">
    <text evidence="2">The sequence shown here is derived from an EMBL/GenBank/DDBJ whole genome shotgun (WGS) entry which is preliminary data.</text>
</comment>
<dbReference type="AlphaFoldDB" id="A0A8B3S0N4"/>